<reference evidence="1" key="1">
    <citation type="submission" date="2019-08" db="EMBL/GenBank/DDBJ databases">
        <authorList>
            <person name="Kucharzyk K."/>
            <person name="Murdoch R.W."/>
            <person name="Higgins S."/>
            <person name="Loffler F."/>
        </authorList>
    </citation>
    <scope>NUCLEOTIDE SEQUENCE</scope>
</reference>
<comment type="caution">
    <text evidence="1">The sequence shown here is derived from an EMBL/GenBank/DDBJ whole genome shotgun (WGS) entry which is preliminary data.</text>
</comment>
<protein>
    <submittedName>
        <fullName evidence="1">Uncharacterized protein</fullName>
    </submittedName>
</protein>
<name>A0A644WM17_9ZZZZ</name>
<proteinExistence type="predicted"/>
<dbReference type="AlphaFoldDB" id="A0A644WM17"/>
<gene>
    <name evidence="1" type="ORF">SDC9_50928</name>
</gene>
<evidence type="ECO:0000313" key="1">
    <source>
        <dbReference type="EMBL" id="MPM04649.1"/>
    </source>
</evidence>
<accession>A0A644WM17</accession>
<dbReference type="EMBL" id="VSSQ01001057">
    <property type="protein sequence ID" value="MPM04649.1"/>
    <property type="molecule type" value="Genomic_DNA"/>
</dbReference>
<organism evidence="1">
    <name type="scientific">bioreactor metagenome</name>
    <dbReference type="NCBI Taxonomy" id="1076179"/>
    <lineage>
        <taxon>unclassified sequences</taxon>
        <taxon>metagenomes</taxon>
        <taxon>ecological metagenomes</taxon>
    </lineage>
</organism>
<dbReference type="AntiFam" id="ANF00072">
    <property type="entry name" value="Shadow ORF (opposite TypA)"/>
</dbReference>
<sequence>MIDGLIEVGNGLCLNALGSVNNEQCTFAGGDGARDFVGKVNVTRSVNQVQLVFLTTALTAHLDSMALDGYAFFALQIHVIKNLVLKLAFAHSSGEFEQPVCQR</sequence>